<comment type="similarity">
    <text evidence="1">Belongs to the PPR family. P subfamily.</text>
</comment>
<evidence type="ECO:0000256" key="1">
    <source>
        <dbReference type="ARBA" id="ARBA00007626"/>
    </source>
</evidence>
<evidence type="ECO:0000256" key="2">
    <source>
        <dbReference type="ARBA" id="ARBA00022737"/>
    </source>
</evidence>
<evidence type="ECO:0008006" key="6">
    <source>
        <dbReference type="Google" id="ProtNLM"/>
    </source>
</evidence>
<protein>
    <recommendedName>
        <fullName evidence="6">Pentatricopeptide repeat-containing protein</fullName>
    </recommendedName>
</protein>
<proteinExistence type="inferred from homology"/>
<feature type="repeat" description="PPR" evidence="3">
    <location>
        <begin position="44"/>
        <end position="78"/>
    </location>
</feature>
<name>A0AAV1A078_VICFA</name>
<dbReference type="Pfam" id="PF13041">
    <property type="entry name" value="PPR_2"/>
    <property type="match status" value="1"/>
</dbReference>
<dbReference type="AlphaFoldDB" id="A0AAV1A078"/>
<feature type="repeat" description="PPR" evidence="3">
    <location>
        <begin position="9"/>
        <end position="43"/>
    </location>
</feature>
<evidence type="ECO:0000313" key="4">
    <source>
        <dbReference type="EMBL" id="CAI8602724.1"/>
    </source>
</evidence>
<dbReference type="PANTHER" id="PTHR47941">
    <property type="entry name" value="PENTATRICOPEPTIDE REPEAT-CONTAINING PROTEIN 3, MITOCHONDRIAL"/>
    <property type="match status" value="1"/>
</dbReference>
<gene>
    <name evidence="4" type="ORF">VFH_III054080</name>
</gene>
<evidence type="ECO:0000313" key="5">
    <source>
        <dbReference type="Proteomes" id="UP001157006"/>
    </source>
</evidence>
<dbReference type="InterPro" id="IPR002885">
    <property type="entry name" value="PPR_rpt"/>
</dbReference>
<keyword evidence="5" id="KW-1185">Reference proteome</keyword>
<feature type="repeat" description="PPR" evidence="3">
    <location>
        <begin position="79"/>
        <end position="114"/>
    </location>
</feature>
<accession>A0AAV1A078</accession>
<keyword evidence="2" id="KW-0677">Repeat</keyword>
<dbReference type="FunFam" id="1.25.40.10:FF:001395">
    <property type="entry name" value="Pentatricopeptide repeat-containing protein At3g53700, chloroplastic"/>
    <property type="match status" value="1"/>
</dbReference>
<dbReference type="Gene3D" id="1.25.40.10">
    <property type="entry name" value="Tetratricopeptide repeat domain"/>
    <property type="match status" value="2"/>
</dbReference>
<dbReference type="Pfam" id="PF12854">
    <property type="entry name" value="PPR_1"/>
    <property type="match status" value="1"/>
</dbReference>
<dbReference type="EMBL" id="OX451738">
    <property type="protein sequence ID" value="CAI8602724.1"/>
    <property type="molecule type" value="Genomic_DNA"/>
</dbReference>
<reference evidence="4 5" key="1">
    <citation type="submission" date="2023-01" db="EMBL/GenBank/DDBJ databases">
        <authorList>
            <person name="Kreplak J."/>
        </authorList>
    </citation>
    <scope>NUCLEOTIDE SEQUENCE [LARGE SCALE GENOMIC DNA]</scope>
</reference>
<evidence type="ECO:0000256" key="3">
    <source>
        <dbReference type="PROSITE-ProRule" id="PRU00708"/>
    </source>
</evidence>
<dbReference type="Proteomes" id="UP001157006">
    <property type="component" value="Chromosome 3"/>
</dbReference>
<dbReference type="PROSITE" id="PS51375">
    <property type="entry name" value="PPR"/>
    <property type="match status" value="3"/>
</dbReference>
<sequence>MNSNGCEPDIVTYATLIGGLCKAGRAEVASKLLRSVQMKGIVLTPHAYNPVIQALFRRKRTKEGMRLFREMIEKSDPPDAVTYKIVFRGLCNGGGPIEEAVDFTVEMLEKGILPEFPSFGFLAEGLCSLSMEDTLIELINLVMERAKLSKRETSMIRGFLKIRKFNDALANLGGILDMQNSRRY</sequence>
<dbReference type="InterPro" id="IPR011990">
    <property type="entry name" value="TPR-like_helical_dom_sf"/>
</dbReference>
<organism evidence="4 5">
    <name type="scientific">Vicia faba</name>
    <name type="common">Broad bean</name>
    <name type="synonym">Faba vulgaris</name>
    <dbReference type="NCBI Taxonomy" id="3906"/>
    <lineage>
        <taxon>Eukaryota</taxon>
        <taxon>Viridiplantae</taxon>
        <taxon>Streptophyta</taxon>
        <taxon>Embryophyta</taxon>
        <taxon>Tracheophyta</taxon>
        <taxon>Spermatophyta</taxon>
        <taxon>Magnoliopsida</taxon>
        <taxon>eudicotyledons</taxon>
        <taxon>Gunneridae</taxon>
        <taxon>Pentapetalae</taxon>
        <taxon>rosids</taxon>
        <taxon>fabids</taxon>
        <taxon>Fabales</taxon>
        <taxon>Fabaceae</taxon>
        <taxon>Papilionoideae</taxon>
        <taxon>50 kb inversion clade</taxon>
        <taxon>NPAAA clade</taxon>
        <taxon>Hologalegina</taxon>
        <taxon>IRL clade</taxon>
        <taxon>Fabeae</taxon>
        <taxon>Vicia</taxon>
    </lineage>
</organism>
<dbReference type="NCBIfam" id="TIGR00756">
    <property type="entry name" value="PPR"/>
    <property type="match status" value="2"/>
</dbReference>